<protein>
    <submittedName>
        <fullName evidence="1">Uncharacterized protein</fullName>
    </submittedName>
</protein>
<name>A0A0G1XSU2_9BACT</name>
<comment type="caution">
    <text evidence="1">The sequence shown here is derived from an EMBL/GenBank/DDBJ whole genome shotgun (WGS) entry which is preliminary data.</text>
</comment>
<accession>A0A0G1XSU2</accession>
<sequence length="90" mass="9721">MTDKFIEKVGLRSPATQRIEIDYSGGDVDLSTQPTRRLHCNVAGDINVVFSDDVANTEAVVMAVLAGVTYPWRIKKVLQASSTATVVGLI</sequence>
<dbReference type="Proteomes" id="UP000034119">
    <property type="component" value="Unassembled WGS sequence"/>
</dbReference>
<evidence type="ECO:0000313" key="1">
    <source>
        <dbReference type="EMBL" id="KKW05627.1"/>
    </source>
</evidence>
<proteinExistence type="predicted"/>
<dbReference type="EMBL" id="LCPW01000013">
    <property type="protein sequence ID" value="KKW05627.1"/>
    <property type="molecule type" value="Genomic_DNA"/>
</dbReference>
<gene>
    <name evidence="1" type="ORF">UY40_C0013G0005</name>
</gene>
<organism evidence="1 2">
    <name type="scientific">candidate division CPR1 bacterium GW2011_GWC1_49_13</name>
    <dbReference type="NCBI Taxonomy" id="1618342"/>
    <lineage>
        <taxon>Bacteria</taxon>
        <taxon>candidate division CPR1</taxon>
    </lineage>
</organism>
<reference evidence="1 2" key="1">
    <citation type="journal article" date="2015" name="Nature">
        <title>rRNA introns, odd ribosomes, and small enigmatic genomes across a large radiation of phyla.</title>
        <authorList>
            <person name="Brown C.T."/>
            <person name="Hug L.A."/>
            <person name="Thomas B.C."/>
            <person name="Sharon I."/>
            <person name="Castelle C.J."/>
            <person name="Singh A."/>
            <person name="Wilkins M.J."/>
            <person name="Williams K.H."/>
            <person name="Banfield J.F."/>
        </authorList>
    </citation>
    <scope>NUCLEOTIDE SEQUENCE [LARGE SCALE GENOMIC DNA]</scope>
</reference>
<dbReference type="AlphaFoldDB" id="A0A0G1XSU2"/>
<evidence type="ECO:0000313" key="2">
    <source>
        <dbReference type="Proteomes" id="UP000034119"/>
    </source>
</evidence>
<dbReference type="STRING" id="1618342.UY40_C0013G0005"/>